<dbReference type="PROSITE" id="PS51257">
    <property type="entry name" value="PROKAR_LIPOPROTEIN"/>
    <property type="match status" value="1"/>
</dbReference>
<dbReference type="EMBL" id="CM018035">
    <property type="protein sequence ID" value="KAA8542870.1"/>
    <property type="molecule type" value="Genomic_DNA"/>
</dbReference>
<dbReference type="OrthoDB" id="1914410at2759"/>
<name>A0A5J5BKV1_9ASTE</name>
<feature type="coiled-coil region" evidence="1">
    <location>
        <begin position="143"/>
        <end position="170"/>
    </location>
</feature>
<evidence type="ECO:0000313" key="3">
    <source>
        <dbReference type="Proteomes" id="UP000325577"/>
    </source>
</evidence>
<keyword evidence="3" id="KW-1185">Reference proteome</keyword>
<proteinExistence type="predicted"/>
<evidence type="ECO:0000313" key="2">
    <source>
        <dbReference type="EMBL" id="KAA8542870.1"/>
    </source>
</evidence>
<sequence>MEFKAPSALPLRSSTAASRVALLGISSSSCMPISATARSILSSRASMEAATSFDLDLPLLPVMRGSSFSLRVVSTGSVTFEDFIPQIKSQYRTYEDAFFKKIKDEMTSAREHPVVAAGVAVTAGLLLMRGPRRLLFRHTFGRLQSEEAQFVRAEKNVKELNLSVDLMKKESRKLIERAALAEKDMEQGHTDLLNAGSQIQHLAKSIYKVEAQASELMDGLREIPGREALKLRAEASI</sequence>
<dbReference type="Proteomes" id="UP000325577">
    <property type="component" value="Linkage Group LG12"/>
</dbReference>
<reference evidence="2 3" key="1">
    <citation type="submission" date="2019-09" db="EMBL/GenBank/DDBJ databases">
        <title>A chromosome-level genome assembly of the Chinese tupelo Nyssa sinensis.</title>
        <authorList>
            <person name="Yang X."/>
            <person name="Kang M."/>
            <person name="Yang Y."/>
            <person name="Xiong H."/>
            <person name="Wang M."/>
            <person name="Zhang Z."/>
            <person name="Wang Z."/>
            <person name="Wu H."/>
            <person name="Ma T."/>
            <person name="Liu J."/>
            <person name="Xi Z."/>
        </authorList>
    </citation>
    <scope>NUCLEOTIDE SEQUENCE [LARGE SCALE GENOMIC DNA]</scope>
    <source>
        <strain evidence="2">J267</strain>
        <tissue evidence="2">Leaf</tissue>
    </source>
</reference>
<dbReference type="PANTHER" id="PTHR34554">
    <property type="entry name" value="RGS1-HXK1-INTERACTING PROTEIN 1"/>
    <property type="match status" value="1"/>
</dbReference>
<dbReference type="PANTHER" id="PTHR34554:SF2">
    <property type="entry name" value="RGS1-HXK1-INTERACTING PROTEIN 1"/>
    <property type="match status" value="1"/>
</dbReference>
<gene>
    <name evidence="2" type="ORF">F0562_024022</name>
</gene>
<accession>A0A5J5BKV1</accession>
<dbReference type="AlphaFoldDB" id="A0A5J5BKV1"/>
<protein>
    <submittedName>
        <fullName evidence="2">Uncharacterized protein</fullName>
    </submittedName>
</protein>
<organism evidence="2 3">
    <name type="scientific">Nyssa sinensis</name>
    <dbReference type="NCBI Taxonomy" id="561372"/>
    <lineage>
        <taxon>Eukaryota</taxon>
        <taxon>Viridiplantae</taxon>
        <taxon>Streptophyta</taxon>
        <taxon>Embryophyta</taxon>
        <taxon>Tracheophyta</taxon>
        <taxon>Spermatophyta</taxon>
        <taxon>Magnoliopsida</taxon>
        <taxon>eudicotyledons</taxon>
        <taxon>Gunneridae</taxon>
        <taxon>Pentapetalae</taxon>
        <taxon>asterids</taxon>
        <taxon>Cornales</taxon>
        <taxon>Nyssaceae</taxon>
        <taxon>Nyssa</taxon>
    </lineage>
</organism>
<evidence type="ECO:0000256" key="1">
    <source>
        <dbReference type="SAM" id="Coils"/>
    </source>
</evidence>
<dbReference type="InterPro" id="IPR053284">
    <property type="entry name" value="RGS1-HXK1_interactor"/>
</dbReference>
<keyword evidence="1" id="KW-0175">Coiled coil</keyword>